<keyword evidence="5" id="KW-0812">Transmembrane</keyword>
<accession>A0ABQ9KBN2</accession>
<evidence type="ECO:0000256" key="7">
    <source>
        <dbReference type="ARBA" id="ARBA00022737"/>
    </source>
</evidence>
<dbReference type="InterPro" id="IPR032675">
    <property type="entry name" value="LRR_dom_sf"/>
</dbReference>
<dbReference type="PANTHER" id="PTHR48052">
    <property type="entry name" value="UNNAMED PRODUCT"/>
    <property type="match status" value="1"/>
</dbReference>
<evidence type="ECO:0000256" key="5">
    <source>
        <dbReference type="ARBA" id="ARBA00022692"/>
    </source>
</evidence>
<keyword evidence="6 12" id="KW-0732">Signal</keyword>
<keyword evidence="9" id="KW-0472">Membrane</keyword>
<comment type="similarity">
    <text evidence="2">Belongs to the RLP family.</text>
</comment>
<dbReference type="PANTHER" id="PTHR48052:SF68">
    <property type="entry name" value="RECEPTOR LIKE PROTEIN 21-RELATED"/>
    <property type="match status" value="1"/>
</dbReference>
<protein>
    <recommendedName>
        <fullName evidence="13">Leucine-rich repeat-containing N-terminal plant-type domain-containing protein</fullName>
    </recommendedName>
</protein>
<evidence type="ECO:0000256" key="3">
    <source>
        <dbReference type="ARBA" id="ARBA00022475"/>
    </source>
</evidence>
<evidence type="ECO:0000256" key="12">
    <source>
        <dbReference type="SAM" id="SignalP"/>
    </source>
</evidence>
<keyword evidence="7" id="KW-0677">Repeat</keyword>
<evidence type="ECO:0000256" key="8">
    <source>
        <dbReference type="ARBA" id="ARBA00022989"/>
    </source>
</evidence>
<evidence type="ECO:0000313" key="15">
    <source>
        <dbReference type="Proteomes" id="UP001174677"/>
    </source>
</evidence>
<keyword evidence="11" id="KW-0325">Glycoprotein</keyword>
<reference evidence="14 15" key="1">
    <citation type="journal article" date="2023" name="Plant Biotechnol. J.">
        <title>Chromosome-level wild Hevea brasiliensis genome provides new tools for genomic-assisted breeding and valuable loci to elevate rubber yield.</title>
        <authorList>
            <person name="Cheng H."/>
            <person name="Song X."/>
            <person name="Hu Y."/>
            <person name="Wu T."/>
            <person name="Yang Q."/>
            <person name="An Z."/>
            <person name="Feng S."/>
            <person name="Deng Z."/>
            <person name="Wu W."/>
            <person name="Zeng X."/>
            <person name="Tu M."/>
            <person name="Wang X."/>
            <person name="Huang H."/>
        </authorList>
    </citation>
    <scope>NUCLEOTIDE SEQUENCE [LARGE SCALE GENOMIC DNA]</scope>
    <source>
        <strain evidence="14">MT/VB/25A 57/8</strain>
    </source>
</reference>
<dbReference type="InterPro" id="IPR013210">
    <property type="entry name" value="LRR_N_plant-typ"/>
</dbReference>
<dbReference type="SUPFAM" id="SSF52058">
    <property type="entry name" value="L domain-like"/>
    <property type="match status" value="1"/>
</dbReference>
<evidence type="ECO:0000256" key="9">
    <source>
        <dbReference type="ARBA" id="ARBA00023136"/>
    </source>
</evidence>
<evidence type="ECO:0000313" key="14">
    <source>
        <dbReference type="EMBL" id="KAJ9132728.1"/>
    </source>
</evidence>
<dbReference type="Pfam" id="PF13855">
    <property type="entry name" value="LRR_8"/>
    <property type="match status" value="1"/>
</dbReference>
<keyword evidence="15" id="KW-1185">Reference proteome</keyword>
<sequence>MELALVKCMLLALIVWLQIHTSKSCLEEERLALLGIKDSLKSTGSNGDHLLSSWIDQPNNDCCKWERVICNSITDRVVRLSLSKTTQNVRRTNTLFLNVSLLRHFEKLTHLDLSSNKFGGWIENEEVPNLKGNYLGGSLSTLDFTAFKSLEVLDLSGNGISGIIPNYVWAPTSLKALSLSGNSFHGSLQIQSFCGMERLEELDLSSAGFSGGIPSCLGNFKSLKMLNLSINQLYGEIPNNLSKLETLDLSHNNLSGEIPKLPLNQSQIQSLNLSHNQLTGSIPKSFLNLSKIESLNLSYNDLSGRLPLELIDLKFLKVFTVAHNNLSGKIPEQFNKFNRYSYEGNPLLSGPYSEKNSRD</sequence>
<keyword evidence="10" id="KW-0675">Receptor</keyword>
<dbReference type="Proteomes" id="UP001174677">
    <property type="component" value="Unassembled WGS sequence"/>
</dbReference>
<feature type="chain" id="PRO_5046615642" description="Leucine-rich repeat-containing N-terminal plant-type domain-containing protein" evidence="12">
    <location>
        <begin position="25"/>
        <end position="359"/>
    </location>
</feature>
<keyword evidence="8" id="KW-1133">Transmembrane helix</keyword>
<dbReference type="Pfam" id="PF08263">
    <property type="entry name" value="LRRNT_2"/>
    <property type="match status" value="1"/>
</dbReference>
<feature type="domain" description="Leucine-rich repeat-containing N-terminal plant-type" evidence="13">
    <location>
        <begin position="27"/>
        <end position="71"/>
    </location>
</feature>
<comment type="subcellular location">
    <subcellularLocation>
        <location evidence="1">Cell membrane</location>
        <topology evidence="1">Single-pass type I membrane protein</topology>
    </subcellularLocation>
</comment>
<evidence type="ECO:0000256" key="11">
    <source>
        <dbReference type="ARBA" id="ARBA00023180"/>
    </source>
</evidence>
<feature type="signal peptide" evidence="12">
    <location>
        <begin position="1"/>
        <end position="24"/>
    </location>
</feature>
<evidence type="ECO:0000256" key="10">
    <source>
        <dbReference type="ARBA" id="ARBA00023170"/>
    </source>
</evidence>
<proteinExistence type="inferred from homology"/>
<dbReference type="InterPro" id="IPR001611">
    <property type="entry name" value="Leu-rich_rpt"/>
</dbReference>
<dbReference type="EMBL" id="JARPOI010000019">
    <property type="protein sequence ID" value="KAJ9132728.1"/>
    <property type="molecule type" value="Genomic_DNA"/>
</dbReference>
<keyword evidence="3" id="KW-1003">Cell membrane</keyword>
<evidence type="ECO:0000256" key="2">
    <source>
        <dbReference type="ARBA" id="ARBA00009592"/>
    </source>
</evidence>
<evidence type="ECO:0000256" key="6">
    <source>
        <dbReference type="ARBA" id="ARBA00022729"/>
    </source>
</evidence>
<organism evidence="14 15">
    <name type="scientific">Hevea brasiliensis</name>
    <name type="common">Para rubber tree</name>
    <name type="synonym">Siphonia brasiliensis</name>
    <dbReference type="NCBI Taxonomy" id="3981"/>
    <lineage>
        <taxon>Eukaryota</taxon>
        <taxon>Viridiplantae</taxon>
        <taxon>Streptophyta</taxon>
        <taxon>Embryophyta</taxon>
        <taxon>Tracheophyta</taxon>
        <taxon>Spermatophyta</taxon>
        <taxon>Magnoliopsida</taxon>
        <taxon>eudicotyledons</taxon>
        <taxon>Gunneridae</taxon>
        <taxon>Pentapetalae</taxon>
        <taxon>rosids</taxon>
        <taxon>fabids</taxon>
        <taxon>Malpighiales</taxon>
        <taxon>Euphorbiaceae</taxon>
        <taxon>Crotonoideae</taxon>
        <taxon>Micrandreae</taxon>
        <taxon>Hevea</taxon>
    </lineage>
</organism>
<evidence type="ECO:0000256" key="1">
    <source>
        <dbReference type="ARBA" id="ARBA00004251"/>
    </source>
</evidence>
<dbReference type="Pfam" id="PF13516">
    <property type="entry name" value="LRR_6"/>
    <property type="match status" value="1"/>
</dbReference>
<evidence type="ECO:0000259" key="13">
    <source>
        <dbReference type="Pfam" id="PF08263"/>
    </source>
</evidence>
<dbReference type="Pfam" id="PF00560">
    <property type="entry name" value="LRR_1"/>
    <property type="match status" value="3"/>
</dbReference>
<dbReference type="PROSITE" id="PS51450">
    <property type="entry name" value="LRR"/>
    <property type="match status" value="1"/>
</dbReference>
<keyword evidence="4" id="KW-0433">Leucine-rich repeat</keyword>
<name>A0ABQ9KBN2_HEVBR</name>
<comment type="caution">
    <text evidence="14">The sequence shown here is derived from an EMBL/GenBank/DDBJ whole genome shotgun (WGS) entry which is preliminary data.</text>
</comment>
<dbReference type="Gene3D" id="3.80.10.10">
    <property type="entry name" value="Ribonuclease Inhibitor"/>
    <property type="match status" value="2"/>
</dbReference>
<gene>
    <name evidence="14" type="ORF">P3X46_033565</name>
</gene>
<evidence type="ECO:0000256" key="4">
    <source>
        <dbReference type="ARBA" id="ARBA00022614"/>
    </source>
</evidence>
<dbReference type="PRINTS" id="PR00019">
    <property type="entry name" value="LEURICHRPT"/>
</dbReference>